<sequence>MSLIVYNQTILDAERSAFGASIRMLNR</sequence>
<organism evidence="1 2">
    <name type="scientific">Methylorubrum extorquens</name>
    <name type="common">Methylobacterium dichloromethanicum</name>
    <name type="synonym">Methylobacterium extorquens</name>
    <dbReference type="NCBI Taxonomy" id="408"/>
    <lineage>
        <taxon>Bacteria</taxon>
        <taxon>Pseudomonadati</taxon>
        <taxon>Pseudomonadota</taxon>
        <taxon>Alphaproteobacteria</taxon>
        <taxon>Hyphomicrobiales</taxon>
        <taxon>Methylobacteriaceae</taxon>
        <taxon>Methylorubrum</taxon>
    </lineage>
</organism>
<name>A0A2N9AN33_METEX</name>
<dbReference type="EMBL" id="LT962688">
    <property type="protein sequence ID" value="SOR28745.1"/>
    <property type="molecule type" value="Genomic_DNA"/>
</dbReference>
<evidence type="ECO:0000313" key="2">
    <source>
        <dbReference type="Proteomes" id="UP000233769"/>
    </source>
</evidence>
<reference evidence="2" key="1">
    <citation type="submission" date="2017-10" db="EMBL/GenBank/DDBJ databases">
        <authorList>
            <person name="Regsiter A."/>
            <person name="William W."/>
        </authorList>
    </citation>
    <scope>NUCLEOTIDE SEQUENCE [LARGE SCALE GENOMIC DNA]</scope>
</reference>
<protein>
    <submittedName>
        <fullName evidence="1">Uncharacterized protein</fullName>
    </submittedName>
</protein>
<gene>
    <name evidence="1" type="ORF">TK0001_2143</name>
</gene>
<evidence type="ECO:0000313" key="1">
    <source>
        <dbReference type="EMBL" id="SOR28745.1"/>
    </source>
</evidence>
<accession>A0A2N9AN33</accession>
<dbReference type="AlphaFoldDB" id="A0A2N9AN33"/>
<dbReference type="Proteomes" id="UP000233769">
    <property type="component" value="Chromosome tk0001"/>
</dbReference>
<proteinExistence type="predicted"/>